<dbReference type="Gene3D" id="1.10.287.130">
    <property type="match status" value="1"/>
</dbReference>
<dbReference type="Gene3D" id="3.30.565.10">
    <property type="entry name" value="Histidine kinase-like ATPase, C-terminal domain"/>
    <property type="match status" value="1"/>
</dbReference>
<sequence>MKRSWRVSLVVLGLVGSLIGVDIYFEYIRTAEREEERLTLLAKALDANIGEQLRATSRMMDALREDIPGQLFEKDGVQRVSRRMMILSEAMTGIRTLLYVDAEGVVVASNKAQLIGLNFRDSERYSTIRESHQPDMLYVSRPFNTPLGNFTISLGKTLSVDSEPFKGYLLAIVDPEFFGVLMRSMLYASDMRLSVAHADGQVVYSTQTSPDIRGISLSKKSDSPFVRHMESGRHASFIADVATATGDKRFFAIRTVHPSGATADKPLVIGVSRDVDGVFAEWRHSAMEMGALYAFSAAGTLVGLLLLGRRKHAFRNLHAEKEALRRVAEEKIQEKNEQFRVYFNNLAIGAAQLDAEGLYQLVNDRYCEMTGYAREELIGQMRPSDITHPDDVGGELTRMRSFWAGESDVLDIEKRILTKSGTTIWVHVVAHSVRDAAGQIKFSSAVIEDITHRRALMHALEDARGRAEAANRAKTLFLGNMSHEMRTPLHHIAGVAGLFRRDPLTEKQSRRLAMLEAGVKRLDTVIGGILTLVDIESGSTHVRLKKLDIEQLIGDVAAMALERAQPKGLQVTHHVGPLPELLLGDPVHLTTILACFCNNAITFSEKGTIRIGVMCVSEAAGNALVRFEVQDEGIGVAREHIDRLFEHFEQADNSNTRRYGGTGVGLAIVRQLARMMGGDAGCDSLPGEGSTFWATALLVKSTAPGAHSDVEDYQI</sequence>
<feature type="domain" description="Histidine kinase" evidence="4">
    <location>
        <begin position="480"/>
        <end position="700"/>
    </location>
</feature>
<dbReference type="SMART" id="SM00387">
    <property type="entry name" value="HATPase_c"/>
    <property type="match status" value="1"/>
</dbReference>
<dbReference type="PANTHER" id="PTHR45339">
    <property type="entry name" value="HYBRID SIGNAL TRANSDUCTION HISTIDINE KINASE J"/>
    <property type="match status" value="1"/>
</dbReference>
<dbReference type="InterPro" id="IPR001610">
    <property type="entry name" value="PAC"/>
</dbReference>
<evidence type="ECO:0000259" key="5">
    <source>
        <dbReference type="PROSITE" id="PS50112"/>
    </source>
</evidence>
<evidence type="ECO:0000313" key="8">
    <source>
        <dbReference type="Proteomes" id="UP000580043"/>
    </source>
</evidence>
<dbReference type="CDD" id="cd00130">
    <property type="entry name" value="PAS"/>
    <property type="match status" value="1"/>
</dbReference>
<name>A0A848G3X2_9RHOO</name>
<dbReference type="InterPro" id="IPR003594">
    <property type="entry name" value="HATPase_dom"/>
</dbReference>
<dbReference type="EC" id="2.7.13.3" evidence="2"/>
<dbReference type="InterPro" id="IPR000014">
    <property type="entry name" value="PAS"/>
</dbReference>
<proteinExistence type="predicted"/>
<dbReference type="InterPro" id="IPR000700">
    <property type="entry name" value="PAS-assoc_C"/>
</dbReference>
<dbReference type="PRINTS" id="PR00344">
    <property type="entry name" value="BCTRLSENSOR"/>
</dbReference>
<dbReference type="PROSITE" id="PS50113">
    <property type="entry name" value="PAC"/>
    <property type="match status" value="1"/>
</dbReference>
<evidence type="ECO:0000313" key="7">
    <source>
        <dbReference type="EMBL" id="NML26927.1"/>
    </source>
</evidence>
<dbReference type="AlphaFoldDB" id="A0A848G3X2"/>
<dbReference type="CDD" id="cd16922">
    <property type="entry name" value="HATPase_EvgS-ArcB-TorS-like"/>
    <property type="match status" value="1"/>
</dbReference>
<dbReference type="InterPro" id="IPR036097">
    <property type="entry name" value="HisK_dim/P_sf"/>
</dbReference>
<evidence type="ECO:0000256" key="1">
    <source>
        <dbReference type="ARBA" id="ARBA00000085"/>
    </source>
</evidence>
<dbReference type="RefSeq" id="WP_169146466.1">
    <property type="nucleotide sequence ID" value="NZ_JABBGA010000011.1"/>
</dbReference>
<dbReference type="SUPFAM" id="SSF55874">
    <property type="entry name" value="ATPase domain of HSP90 chaperone/DNA topoisomerase II/histidine kinase"/>
    <property type="match status" value="1"/>
</dbReference>
<dbReference type="SUPFAM" id="SSF55785">
    <property type="entry name" value="PYP-like sensor domain (PAS domain)"/>
    <property type="match status" value="1"/>
</dbReference>
<dbReference type="CDD" id="cd12915">
    <property type="entry name" value="PDC2_DGC_like"/>
    <property type="match status" value="1"/>
</dbReference>
<dbReference type="CDD" id="cd00082">
    <property type="entry name" value="HisKA"/>
    <property type="match status" value="1"/>
</dbReference>
<dbReference type="InterPro" id="IPR013767">
    <property type="entry name" value="PAS_fold"/>
</dbReference>
<evidence type="ECO:0000259" key="4">
    <source>
        <dbReference type="PROSITE" id="PS50109"/>
    </source>
</evidence>
<dbReference type="InterPro" id="IPR004358">
    <property type="entry name" value="Sig_transdc_His_kin-like_C"/>
</dbReference>
<dbReference type="Pfam" id="PF00989">
    <property type="entry name" value="PAS"/>
    <property type="match status" value="1"/>
</dbReference>
<dbReference type="GO" id="GO:0006355">
    <property type="term" value="P:regulation of DNA-templated transcription"/>
    <property type="evidence" value="ECO:0007669"/>
    <property type="project" value="InterPro"/>
</dbReference>
<reference evidence="7 8" key="1">
    <citation type="submission" date="2020-04" db="EMBL/GenBank/DDBJ databases">
        <title>Zoogloea sp. G-4-1-14 isolated from soil.</title>
        <authorList>
            <person name="Dahal R.H."/>
        </authorList>
    </citation>
    <scope>NUCLEOTIDE SEQUENCE [LARGE SCALE GENOMIC DNA]</scope>
    <source>
        <strain evidence="7 8">G-4-1-14</strain>
    </source>
</reference>
<dbReference type="InterPro" id="IPR036890">
    <property type="entry name" value="HATPase_C_sf"/>
</dbReference>
<dbReference type="EMBL" id="JABBGA010000011">
    <property type="protein sequence ID" value="NML26927.1"/>
    <property type="molecule type" value="Genomic_DNA"/>
</dbReference>
<dbReference type="Proteomes" id="UP000580043">
    <property type="component" value="Unassembled WGS sequence"/>
</dbReference>
<dbReference type="SMART" id="SM00388">
    <property type="entry name" value="HisKA"/>
    <property type="match status" value="1"/>
</dbReference>
<keyword evidence="8" id="KW-1185">Reference proteome</keyword>
<dbReference type="SMART" id="SM00091">
    <property type="entry name" value="PAS"/>
    <property type="match status" value="1"/>
</dbReference>
<accession>A0A848G3X2</accession>
<dbReference type="PROSITE" id="PS50112">
    <property type="entry name" value="PAS"/>
    <property type="match status" value="1"/>
</dbReference>
<organism evidence="7 8">
    <name type="scientific">Zoogloea dura</name>
    <dbReference type="NCBI Taxonomy" id="2728840"/>
    <lineage>
        <taxon>Bacteria</taxon>
        <taxon>Pseudomonadati</taxon>
        <taxon>Pseudomonadota</taxon>
        <taxon>Betaproteobacteria</taxon>
        <taxon>Rhodocyclales</taxon>
        <taxon>Zoogloeaceae</taxon>
        <taxon>Zoogloea</taxon>
    </lineage>
</organism>
<dbReference type="SMART" id="SM00086">
    <property type="entry name" value="PAC"/>
    <property type="match status" value="1"/>
</dbReference>
<dbReference type="Pfam" id="PF02518">
    <property type="entry name" value="HATPase_c"/>
    <property type="match status" value="1"/>
</dbReference>
<evidence type="ECO:0000256" key="2">
    <source>
        <dbReference type="ARBA" id="ARBA00012438"/>
    </source>
</evidence>
<dbReference type="Gene3D" id="3.30.450.20">
    <property type="entry name" value="PAS domain"/>
    <property type="match status" value="2"/>
</dbReference>
<protein>
    <recommendedName>
        <fullName evidence="2">histidine kinase</fullName>
        <ecNumber evidence="2">2.7.13.3</ecNumber>
    </recommendedName>
</protein>
<comment type="catalytic activity">
    <reaction evidence="1">
        <text>ATP + protein L-histidine = ADP + protein N-phospho-L-histidine.</text>
        <dbReference type="EC" id="2.7.13.3"/>
    </reaction>
</comment>
<dbReference type="SUPFAM" id="SSF47384">
    <property type="entry name" value="Homodimeric domain of signal transducing histidine kinase"/>
    <property type="match status" value="1"/>
</dbReference>
<dbReference type="PANTHER" id="PTHR45339:SF5">
    <property type="entry name" value="HISTIDINE KINASE"/>
    <property type="match status" value="1"/>
</dbReference>
<feature type="domain" description="PAC" evidence="6">
    <location>
        <begin position="410"/>
        <end position="462"/>
    </location>
</feature>
<evidence type="ECO:0000259" key="6">
    <source>
        <dbReference type="PROSITE" id="PS50113"/>
    </source>
</evidence>
<evidence type="ECO:0000256" key="3">
    <source>
        <dbReference type="ARBA" id="ARBA00022553"/>
    </source>
</evidence>
<dbReference type="GO" id="GO:0000155">
    <property type="term" value="F:phosphorelay sensor kinase activity"/>
    <property type="evidence" value="ECO:0007669"/>
    <property type="project" value="InterPro"/>
</dbReference>
<keyword evidence="3" id="KW-0597">Phosphoprotein</keyword>
<comment type="caution">
    <text evidence="7">The sequence shown here is derived from an EMBL/GenBank/DDBJ whole genome shotgun (WGS) entry which is preliminary data.</text>
</comment>
<gene>
    <name evidence="7" type="ORF">HHL15_14325</name>
</gene>
<dbReference type="InterPro" id="IPR005467">
    <property type="entry name" value="His_kinase_dom"/>
</dbReference>
<dbReference type="PROSITE" id="PS50109">
    <property type="entry name" value="HIS_KIN"/>
    <property type="match status" value="1"/>
</dbReference>
<feature type="domain" description="PAS" evidence="5">
    <location>
        <begin position="335"/>
        <end position="391"/>
    </location>
</feature>
<dbReference type="Pfam" id="PF00512">
    <property type="entry name" value="HisKA"/>
    <property type="match status" value="1"/>
</dbReference>
<dbReference type="InterPro" id="IPR003661">
    <property type="entry name" value="HisK_dim/P_dom"/>
</dbReference>
<dbReference type="NCBIfam" id="TIGR00229">
    <property type="entry name" value="sensory_box"/>
    <property type="match status" value="1"/>
</dbReference>
<dbReference type="InterPro" id="IPR035965">
    <property type="entry name" value="PAS-like_dom_sf"/>
</dbReference>